<organism evidence="1 2">
    <name type="scientific">Leuconostoc carnosum</name>
    <dbReference type="NCBI Taxonomy" id="1252"/>
    <lineage>
        <taxon>Bacteria</taxon>
        <taxon>Bacillati</taxon>
        <taxon>Bacillota</taxon>
        <taxon>Bacilli</taxon>
        <taxon>Lactobacillales</taxon>
        <taxon>Lactobacillaceae</taxon>
        <taxon>Leuconostoc</taxon>
    </lineage>
</organism>
<accession>A0AAE6M283</accession>
<evidence type="ECO:0000313" key="1">
    <source>
        <dbReference type="EMBL" id="QEA33695.1"/>
    </source>
</evidence>
<dbReference type="GeneID" id="61187289"/>
<reference evidence="1 2" key="1">
    <citation type="submission" date="2019-06" db="EMBL/GenBank/DDBJ databases">
        <title>Genome analyses of bacteria isolated from kimchi.</title>
        <authorList>
            <person name="Lee S."/>
            <person name="Ahn S."/>
            <person name="Roh S."/>
        </authorList>
    </citation>
    <scope>NUCLEOTIDE SEQUENCE [LARGE SCALE GENOMIC DNA]</scope>
    <source>
        <strain evidence="1 2">CBA3620</strain>
    </source>
</reference>
<proteinExistence type="predicted"/>
<sequence>MNPKIKELLNQVNQLYPGTVITRVSGEDAGELHIDRVSQEMLGDRILLELAEDTETDFMFGNELLKMLLTFNGVTPQVFFSLTFKDDDLDKQLIQIATRMQRVVVHAITYRELLKQGILTSTTKTAYFSGIKSELTPENGELDDESLWRLLVLLDALIFADISGLDISELANLYPLAFTAAKKLVAPILNADLKQSRHIRRQITALFSGVDEVLEAWGKPTVNAKEYVTLTSVLSKRQLDLPVSQVFTIFHSEMTDFQTKKTAYVGLSQLDSQNSFVITRPENQDSATFFKALYKMKVGDLFKQMALPYIERMS</sequence>
<evidence type="ECO:0000313" key="2">
    <source>
        <dbReference type="Proteomes" id="UP000321332"/>
    </source>
</evidence>
<dbReference type="Proteomes" id="UP000321332">
    <property type="component" value="Chromosome"/>
</dbReference>
<name>A0AAE6M283_LEUCA</name>
<protein>
    <submittedName>
        <fullName evidence="1">Nitrate ABC transporter ATPase</fullName>
    </submittedName>
</protein>
<gene>
    <name evidence="1" type="ORF">FGL89_05975</name>
</gene>
<dbReference type="EMBL" id="CP042374">
    <property type="protein sequence ID" value="QEA33695.1"/>
    <property type="molecule type" value="Genomic_DNA"/>
</dbReference>
<dbReference type="OMA" id="TRMHRTV"/>
<dbReference type="AlphaFoldDB" id="A0AAE6M283"/>
<dbReference type="RefSeq" id="WP_014974884.1">
    <property type="nucleotide sequence ID" value="NZ_CP042374.1"/>
</dbReference>